<evidence type="ECO:0000313" key="9">
    <source>
        <dbReference type="Proteomes" id="UP000827284"/>
    </source>
</evidence>
<dbReference type="GO" id="GO:0000045">
    <property type="term" value="P:autophagosome assembly"/>
    <property type="evidence" value="ECO:0007669"/>
    <property type="project" value="TreeGrafter"/>
</dbReference>
<dbReference type="OrthoDB" id="2426488at2759"/>
<keyword evidence="3" id="KW-0547">Nucleotide-binding</keyword>
<feature type="compositionally biased region" description="Low complexity" evidence="6">
    <location>
        <begin position="470"/>
        <end position="482"/>
    </location>
</feature>
<evidence type="ECO:0000256" key="5">
    <source>
        <dbReference type="ARBA" id="ARBA00022840"/>
    </source>
</evidence>
<feature type="compositionally biased region" description="Basic and acidic residues" evidence="6">
    <location>
        <begin position="741"/>
        <end position="753"/>
    </location>
</feature>
<dbReference type="GO" id="GO:0010506">
    <property type="term" value="P:regulation of autophagy"/>
    <property type="evidence" value="ECO:0007669"/>
    <property type="project" value="InterPro"/>
</dbReference>
<feature type="compositionally biased region" description="Low complexity" evidence="6">
    <location>
        <begin position="137"/>
        <end position="150"/>
    </location>
</feature>
<protein>
    <recommendedName>
        <fullName evidence="1">non-specific serine/threonine protein kinase</fullName>
        <ecNumber evidence="1">2.7.11.1</ecNumber>
    </recommendedName>
</protein>
<dbReference type="CDD" id="cd00180">
    <property type="entry name" value="PKc"/>
    <property type="match status" value="1"/>
</dbReference>
<keyword evidence="5" id="KW-0067">ATP-binding</keyword>
<feature type="region of interest" description="Disordered" evidence="6">
    <location>
        <begin position="269"/>
        <end position="338"/>
    </location>
</feature>
<comment type="caution">
    <text evidence="8">The sequence shown here is derived from an EMBL/GenBank/DDBJ whole genome shotgun (WGS) entry which is preliminary data.</text>
</comment>
<feature type="compositionally biased region" description="Polar residues" evidence="6">
    <location>
        <begin position="91"/>
        <end position="107"/>
    </location>
</feature>
<dbReference type="EMBL" id="BQFW01000014">
    <property type="protein sequence ID" value="GJJ78064.1"/>
    <property type="molecule type" value="Genomic_DNA"/>
</dbReference>
<evidence type="ECO:0000256" key="2">
    <source>
        <dbReference type="ARBA" id="ARBA00022679"/>
    </source>
</evidence>
<keyword evidence="4" id="KW-0418">Kinase</keyword>
<dbReference type="InterPro" id="IPR045269">
    <property type="entry name" value="Atg1-like"/>
</dbReference>
<dbReference type="Gene3D" id="1.10.510.10">
    <property type="entry name" value="Transferase(Phosphotransferase) domain 1"/>
    <property type="match status" value="1"/>
</dbReference>
<keyword evidence="9" id="KW-1185">Reference proteome</keyword>
<dbReference type="PANTHER" id="PTHR24348:SF22">
    <property type="entry name" value="NON-SPECIFIC SERINE_THREONINE PROTEIN KINASE"/>
    <property type="match status" value="1"/>
</dbReference>
<feature type="region of interest" description="Disordered" evidence="6">
    <location>
        <begin position="554"/>
        <end position="611"/>
    </location>
</feature>
<feature type="compositionally biased region" description="Polar residues" evidence="6">
    <location>
        <begin position="291"/>
        <end position="302"/>
    </location>
</feature>
<dbReference type="InterPro" id="IPR000719">
    <property type="entry name" value="Prot_kinase_dom"/>
</dbReference>
<gene>
    <name evidence="8" type="ORF">EMPS_10423</name>
</gene>
<dbReference type="PROSITE" id="PS50011">
    <property type="entry name" value="PROTEIN_KINASE_DOM"/>
    <property type="match status" value="1"/>
</dbReference>
<feature type="region of interest" description="Disordered" evidence="6">
    <location>
        <begin position="436"/>
        <end position="489"/>
    </location>
</feature>
<dbReference type="Proteomes" id="UP000827284">
    <property type="component" value="Unassembled WGS sequence"/>
</dbReference>
<dbReference type="GO" id="GO:0004674">
    <property type="term" value="F:protein serine/threonine kinase activity"/>
    <property type="evidence" value="ECO:0007669"/>
    <property type="project" value="UniProtKB-EC"/>
</dbReference>
<dbReference type="SMART" id="SM00220">
    <property type="entry name" value="S_TKc"/>
    <property type="match status" value="1"/>
</dbReference>
<feature type="region of interest" description="Disordered" evidence="6">
    <location>
        <begin position="741"/>
        <end position="760"/>
    </location>
</feature>
<accession>A0A9P3HJT7</accession>
<feature type="compositionally biased region" description="Acidic residues" evidence="6">
    <location>
        <begin position="311"/>
        <end position="334"/>
    </location>
</feature>
<feature type="region of interest" description="Disordered" evidence="6">
    <location>
        <begin position="137"/>
        <end position="159"/>
    </location>
</feature>
<dbReference type="InterPro" id="IPR011009">
    <property type="entry name" value="Kinase-like_dom_sf"/>
</dbReference>
<evidence type="ECO:0000313" key="8">
    <source>
        <dbReference type="EMBL" id="GJJ78064.1"/>
    </source>
</evidence>
<proteinExistence type="predicted"/>
<dbReference type="PANTHER" id="PTHR24348">
    <property type="entry name" value="SERINE/THREONINE-PROTEIN KINASE UNC-51-RELATED"/>
    <property type="match status" value="1"/>
</dbReference>
<feature type="region of interest" description="Disordered" evidence="6">
    <location>
        <begin position="1"/>
        <end position="51"/>
    </location>
</feature>
<feature type="region of interest" description="Disordered" evidence="6">
    <location>
        <begin position="85"/>
        <end position="107"/>
    </location>
</feature>
<feature type="domain" description="Protein kinase" evidence="7">
    <location>
        <begin position="633"/>
        <end position="917"/>
    </location>
</feature>
<feature type="compositionally biased region" description="Polar residues" evidence="6">
    <location>
        <begin position="528"/>
        <end position="538"/>
    </location>
</feature>
<evidence type="ECO:0000256" key="6">
    <source>
        <dbReference type="SAM" id="MobiDB-lite"/>
    </source>
</evidence>
<organism evidence="8 9">
    <name type="scientific">Entomortierella parvispora</name>
    <dbReference type="NCBI Taxonomy" id="205924"/>
    <lineage>
        <taxon>Eukaryota</taxon>
        <taxon>Fungi</taxon>
        <taxon>Fungi incertae sedis</taxon>
        <taxon>Mucoromycota</taxon>
        <taxon>Mortierellomycotina</taxon>
        <taxon>Mortierellomycetes</taxon>
        <taxon>Mortierellales</taxon>
        <taxon>Mortierellaceae</taxon>
        <taxon>Entomortierella</taxon>
    </lineage>
</organism>
<dbReference type="SUPFAM" id="SSF56112">
    <property type="entry name" value="Protein kinase-like (PK-like)"/>
    <property type="match status" value="1"/>
</dbReference>
<reference evidence="8" key="1">
    <citation type="submission" date="2021-11" db="EMBL/GenBank/DDBJ databases">
        <authorList>
            <person name="Herlambang A."/>
            <person name="Guo Y."/>
            <person name="Takashima Y."/>
            <person name="Nishizawa T."/>
        </authorList>
    </citation>
    <scope>NUCLEOTIDE SEQUENCE</scope>
    <source>
        <strain evidence="8">E1425</strain>
    </source>
</reference>
<evidence type="ECO:0000256" key="3">
    <source>
        <dbReference type="ARBA" id="ARBA00022741"/>
    </source>
</evidence>
<feature type="compositionally biased region" description="Polar residues" evidence="6">
    <location>
        <begin position="23"/>
        <end position="37"/>
    </location>
</feature>
<dbReference type="GO" id="GO:0005776">
    <property type="term" value="C:autophagosome"/>
    <property type="evidence" value="ECO:0007669"/>
    <property type="project" value="TreeGrafter"/>
</dbReference>
<dbReference type="Gene3D" id="3.30.200.20">
    <property type="entry name" value="Phosphorylase Kinase, domain 1"/>
    <property type="match status" value="1"/>
</dbReference>
<feature type="compositionally biased region" description="Polar residues" evidence="6">
    <location>
        <begin position="1"/>
        <end position="12"/>
    </location>
</feature>
<dbReference type="EC" id="2.7.11.1" evidence="1"/>
<evidence type="ECO:0000259" key="7">
    <source>
        <dbReference type="PROSITE" id="PS50011"/>
    </source>
</evidence>
<feature type="compositionally biased region" description="Low complexity" evidence="6">
    <location>
        <begin position="454"/>
        <end position="463"/>
    </location>
</feature>
<dbReference type="Pfam" id="PF00069">
    <property type="entry name" value="Pkinase"/>
    <property type="match status" value="1"/>
</dbReference>
<evidence type="ECO:0000256" key="4">
    <source>
        <dbReference type="ARBA" id="ARBA00022777"/>
    </source>
</evidence>
<dbReference type="GO" id="GO:0000407">
    <property type="term" value="C:phagophore assembly site"/>
    <property type="evidence" value="ECO:0007669"/>
    <property type="project" value="TreeGrafter"/>
</dbReference>
<evidence type="ECO:0000256" key="1">
    <source>
        <dbReference type="ARBA" id="ARBA00012513"/>
    </source>
</evidence>
<keyword evidence="2" id="KW-0808">Transferase</keyword>
<feature type="compositionally biased region" description="Polar residues" evidence="6">
    <location>
        <begin position="578"/>
        <end position="595"/>
    </location>
</feature>
<dbReference type="GO" id="GO:0016020">
    <property type="term" value="C:membrane"/>
    <property type="evidence" value="ECO:0007669"/>
    <property type="project" value="TreeGrafter"/>
</dbReference>
<sequence length="956" mass="102745">MAAHSTNLSDSASPARLKKTKSPFISRQSQIFEQSAQNEEHPTGEVPGVRQRTLSNCGYKKSSTDSLLIPSNKVSQLIHSFSQQSLSSKSPVANASTGLSTQPRCTEPSNTVPLLVRMDNAGPGLDHSCIEVAFESPSSDSASSISPSSTRSDDSWGERRVVAPPAVDSIQEEALRLQALEDNIASGKKKSFAKVLPVEASNFLVVPENRGAVPRLNLTPVSPFSPGTLLTAALNHGATGETPIADTLSSESRVVEIQSEAIEPSIKVQDVDGETVKQDATHDEEDEKPTSVPTTANYQKFIQTVDVCPKDDDDEDDGEDDGEESDVEQEDDQNEQSSKIASMITIPTQNQEVESNSLVKGNSDDVGPLEAVQAVAVLTSTPSSSTNQGTETFVSAATSAQQLAKDWRHHQSTNMLIQRSDGSMIEHVVPHDSFDGSQFLEKRQKRQSSRGRLSSMESLASSSKRNLDRSGVSISSSVQVGSPLAATSKDSSVFDNQIAAMSEDDTLLLPPSGASTNPSLEASLVPQGRSQGTALSSPSSITASVILGEAEGTGVSVSNNNNLHRRPSRIDTSLVAGKSQSASKVTSEKSQSTTVLHLKDSSASGPEPVISSKVSRKGKLFAKKIKTIAAFEYNTSKKLGKGNFGIVYQGSRAAAPALSKNASSTLVPTEEAEVAIKKITRKLPGEIEKLGLVQREMKVCRLFKNAVGIVPLLDIITTSKHHYLVFKKADGDLAEMIKERCNRSGKGSSRDPNPHPASPSCSLGSILSIDEIRGIMRTVVLGVQALHKEGYSHKDIKPANILHYRQEGLLCDFGLCSRGDDLPRNQFFGTQDYAAPEARRVSNHRTCDYIRSDIYSLGAVLYELATGQVLSRVISQGLNWQKMALFGGRAFSELVQGMLNDIEKRWDIERVVNSPFWSDRSIATPCTPTIATAGARNPSEVALPMTPRTPGIVGRQ</sequence>
<dbReference type="AlphaFoldDB" id="A0A9P3HJT7"/>
<reference evidence="8" key="2">
    <citation type="journal article" date="2022" name="Microbiol. Resour. Announc.">
        <title>Whole-Genome Sequence of Entomortierella parvispora E1425, a Mucoromycotan Fungus Associated with Burkholderiaceae-Related Endosymbiotic Bacteria.</title>
        <authorList>
            <person name="Herlambang A."/>
            <person name="Guo Y."/>
            <person name="Takashima Y."/>
            <person name="Narisawa K."/>
            <person name="Ohta H."/>
            <person name="Nishizawa T."/>
        </authorList>
    </citation>
    <scope>NUCLEOTIDE SEQUENCE</scope>
    <source>
        <strain evidence="8">E1425</strain>
    </source>
</reference>
<dbReference type="GO" id="GO:0005829">
    <property type="term" value="C:cytosol"/>
    <property type="evidence" value="ECO:0007669"/>
    <property type="project" value="TreeGrafter"/>
</dbReference>
<feature type="region of interest" description="Disordered" evidence="6">
    <location>
        <begin position="507"/>
        <end position="538"/>
    </location>
</feature>
<dbReference type="GO" id="GO:0005524">
    <property type="term" value="F:ATP binding"/>
    <property type="evidence" value="ECO:0007669"/>
    <property type="project" value="UniProtKB-KW"/>
</dbReference>
<name>A0A9P3HJT7_9FUNG</name>